<dbReference type="InterPro" id="IPR008457">
    <property type="entry name" value="Cu-R_CopD_dom"/>
</dbReference>
<feature type="transmembrane region" description="Helical" evidence="6">
    <location>
        <begin position="118"/>
        <end position="136"/>
    </location>
</feature>
<feature type="transmembrane region" description="Helical" evidence="6">
    <location>
        <begin position="12"/>
        <end position="31"/>
    </location>
</feature>
<evidence type="ECO:0000256" key="6">
    <source>
        <dbReference type="RuleBase" id="RU369037"/>
    </source>
</evidence>
<comment type="similarity">
    <text evidence="6">Belongs to the CopD family.</text>
</comment>
<evidence type="ECO:0000256" key="1">
    <source>
        <dbReference type="ARBA" id="ARBA00004651"/>
    </source>
</evidence>
<keyword evidence="6" id="KW-0997">Cell inner membrane</keyword>
<dbReference type="GO" id="GO:0006825">
    <property type="term" value="P:copper ion transport"/>
    <property type="evidence" value="ECO:0007669"/>
    <property type="project" value="InterPro"/>
</dbReference>
<keyword evidence="5 6" id="KW-0472">Membrane</keyword>
<dbReference type="GO" id="GO:0046688">
    <property type="term" value="P:response to copper ion"/>
    <property type="evidence" value="ECO:0007669"/>
    <property type="project" value="UniProtKB-UniRule"/>
</dbReference>
<evidence type="ECO:0000313" key="8">
    <source>
        <dbReference type="EMBL" id="SCX45252.1"/>
    </source>
</evidence>
<keyword evidence="2 6" id="KW-1003">Cell membrane</keyword>
<evidence type="ECO:0000313" key="9">
    <source>
        <dbReference type="Proteomes" id="UP000183569"/>
    </source>
</evidence>
<dbReference type="NCBIfam" id="NF033808">
    <property type="entry name" value="copper_CopD"/>
    <property type="match status" value="1"/>
</dbReference>
<feature type="transmembrane region" description="Helical" evidence="6">
    <location>
        <begin position="51"/>
        <end position="69"/>
    </location>
</feature>
<keyword evidence="6" id="KW-0186">Copper</keyword>
<gene>
    <name evidence="8" type="ORF">SAMN02927897_01526</name>
</gene>
<dbReference type="GO" id="GO:0005886">
    <property type="term" value="C:plasma membrane"/>
    <property type="evidence" value="ECO:0007669"/>
    <property type="project" value="UniProtKB-SubCell"/>
</dbReference>
<evidence type="ECO:0000256" key="5">
    <source>
        <dbReference type="ARBA" id="ARBA00023136"/>
    </source>
</evidence>
<dbReference type="AlphaFoldDB" id="A0A1G4XVN2"/>
<comment type="subcellular location">
    <subcellularLocation>
        <location evidence="6">Cell inner membrane</location>
        <topology evidence="6">Multi-pass membrane protein</topology>
    </subcellularLocation>
    <subcellularLocation>
        <location evidence="1">Cell membrane</location>
        <topology evidence="1">Multi-pass membrane protein</topology>
    </subcellularLocation>
</comment>
<comment type="function">
    <text evidence="6">Involved in copper resistance.</text>
</comment>
<proteinExistence type="inferred from homology"/>
<dbReference type="GeneID" id="23844476"/>
<dbReference type="PANTHER" id="PTHR34820">
    <property type="entry name" value="INNER MEMBRANE PROTEIN YEBZ"/>
    <property type="match status" value="1"/>
</dbReference>
<accession>A0A1G4XVN2</accession>
<comment type="caution">
    <text evidence="8">The sequence shown here is derived from an EMBL/GenBank/DDBJ whole genome shotgun (WGS) entry which is preliminary data.</text>
</comment>
<feature type="transmembrane region" description="Helical" evidence="6">
    <location>
        <begin position="191"/>
        <end position="216"/>
    </location>
</feature>
<feature type="transmembrane region" description="Helical" evidence="6">
    <location>
        <begin position="222"/>
        <end position="241"/>
    </location>
</feature>
<name>A0A1G4XVN2_9ENTR</name>
<dbReference type="RefSeq" id="WP_017456951.1">
    <property type="nucleotide sequence ID" value="NZ_CP016337.1"/>
</dbReference>
<dbReference type="PANTHER" id="PTHR34820:SF4">
    <property type="entry name" value="INNER MEMBRANE PROTEIN YEBZ"/>
    <property type="match status" value="1"/>
</dbReference>
<evidence type="ECO:0000259" key="7">
    <source>
        <dbReference type="Pfam" id="PF05425"/>
    </source>
</evidence>
<feature type="domain" description="Copper resistance protein D" evidence="7">
    <location>
        <begin position="184"/>
        <end position="282"/>
    </location>
</feature>
<dbReference type="InterPro" id="IPR032694">
    <property type="entry name" value="CopC/D"/>
</dbReference>
<keyword evidence="3 6" id="KW-0812">Transmembrane</keyword>
<dbReference type="Proteomes" id="UP000183569">
    <property type="component" value="Unassembled WGS sequence"/>
</dbReference>
<organism evidence="8 9">
    <name type="scientific">Kosakonia sacchari</name>
    <dbReference type="NCBI Taxonomy" id="1158459"/>
    <lineage>
        <taxon>Bacteria</taxon>
        <taxon>Pseudomonadati</taxon>
        <taxon>Pseudomonadota</taxon>
        <taxon>Gammaproteobacteria</taxon>
        <taxon>Enterobacterales</taxon>
        <taxon>Enterobacteriaceae</taxon>
        <taxon>Kosakonia</taxon>
    </lineage>
</organism>
<sequence length="289" mass="31511">MLAAVLVGLRFVHFAALMLVLGCTLFSVWLAPGSLQRLFAQRFLFWQRGCLWLAAVSAAAMFAMQGGVMGDGWQDVVRTEIWLAVAGTQTGAVLAWQVIVACLALVVVLMQPLQQRKILLLVILQFVLAAGIGHAAMREGALGVAQRGNHALHLLCAAMWLGGLLPVLFCMKLARGPWRAAAIAAMMRFSWYGHFAVAGVILTGVINTLLIQGWVWPWQSHWGQGLLLKCALVALMVVIAVMNRYVLVPRLNLQSDTARQRFIALTWAEVGLGALVLAAVSLFATWEPF</sequence>
<evidence type="ECO:0000256" key="4">
    <source>
        <dbReference type="ARBA" id="ARBA00022989"/>
    </source>
</evidence>
<evidence type="ECO:0000256" key="3">
    <source>
        <dbReference type="ARBA" id="ARBA00022692"/>
    </source>
</evidence>
<feature type="transmembrane region" description="Helical" evidence="6">
    <location>
        <begin position="262"/>
        <end position="286"/>
    </location>
</feature>
<evidence type="ECO:0000256" key="2">
    <source>
        <dbReference type="ARBA" id="ARBA00022475"/>
    </source>
</evidence>
<dbReference type="EMBL" id="FMUI01000003">
    <property type="protein sequence ID" value="SCX45252.1"/>
    <property type="molecule type" value="Genomic_DNA"/>
</dbReference>
<feature type="transmembrane region" description="Helical" evidence="6">
    <location>
        <begin position="81"/>
        <end position="106"/>
    </location>
</feature>
<dbReference type="Pfam" id="PF05425">
    <property type="entry name" value="CopD"/>
    <property type="match status" value="1"/>
</dbReference>
<feature type="transmembrane region" description="Helical" evidence="6">
    <location>
        <begin position="151"/>
        <end position="170"/>
    </location>
</feature>
<keyword evidence="4 6" id="KW-1133">Transmembrane helix</keyword>
<reference evidence="8 9" key="1">
    <citation type="submission" date="2016-10" db="EMBL/GenBank/DDBJ databases">
        <authorList>
            <person name="Varghese N."/>
            <person name="Submissions S."/>
        </authorList>
    </citation>
    <scope>NUCLEOTIDE SEQUENCE [LARGE SCALE GENOMIC DNA]</scope>
    <source>
        <strain evidence="8 9">CGMCC 1.12102</strain>
    </source>
</reference>
<dbReference type="InterPro" id="IPR047689">
    <property type="entry name" value="CopD"/>
</dbReference>
<protein>
    <recommendedName>
        <fullName evidence="6">Copper resistance protein D</fullName>
    </recommendedName>
</protein>